<evidence type="ECO:0000256" key="2">
    <source>
        <dbReference type="SAM" id="Phobius"/>
    </source>
</evidence>
<dbReference type="GeneID" id="63828656"/>
<evidence type="ECO:0000256" key="1">
    <source>
        <dbReference type="SAM" id="MobiDB-lite"/>
    </source>
</evidence>
<evidence type="ECO:0000313" key="3">
    <source>
        <dbReference type="EMBL" id="KZT04873.1"/>
    </source>
</evidence>
<proteinExistence type="predicted"/>
<feature type="transmembrane region" description="Helical" evidence="2">
    <location>
        <begin position="29"/>
        <end position="51"/>
    </location>
</feature>
<feature type="region of interest" description="Disordered" evidence="1">
    <location>
        <begin position="112"/>
        <end position="155"/>
    </location>
</feature>
<name>A0A165DH88_9APHY</name>
<accession>A0A165DH88</accession>
<keyword evidence="2" id="KW-0472">Membrane</keyword>
<sequence>MTTTKTMTKTQSITVTSSVIVNSNHSTQIAGAVLGVLVGVLVLTMTALMIYRHCRGRQVPSYNRTSSQEPNADDPLSLHNAPRIVFHPKGQSIPWIQDGNSLLAWRNAHASRPDNSSAFSLSSVDDPTASEDEEGWEKRRSVHTRTRQQAEAPATNLHVLPQHVVVQALSEAASLEPPEHAQVRLQVDSGYRFRYESVPQPTTALLDVPPAYTAE</sequence>
<keyword evidence="2" id="KW-0812">Transmembrane</keyword>
<dbReference type="AlphaFoldDB" id="A0A165DH88"/>
<dbReference type="EMBL" id="KV427633">
    <property type="protein sequence ID" value="KZT04873.1"/>
    <property type="molecule type" value="Genomic_DNA"/>
</dbReference>
<dbReference type="RefSeq" id="XP_040762613.1">
    <property type="nucleotide sequence ID" value="XM_040911628.1"/>
</dbReference>
<protein>
    <submittedName>
        <fullName evidence="3">Uncharacterized protein</fullName>
    </submittedName>
</protein>
<feature type="compositionally biased region" description="Polar residues" evidence="1">
    <location>
        <begin position="113"/>
        <end position="125"/>
    </location>
</feature>
<keyword evidence="2" id="KW-1133">Transmembrane helix</keyword>
<reference evidence="3 4" key="1">
    <citation type="journal article" date="2016" name="Mol. Biol. Evol.">
        <title>Comparative Genomics of Early-Diverging Mushroom-Forming Fungi Provides Insights into the Origins of Lignocellulose Decay Capabilities.</title>
        <authorList>
            <person name="Nagy L.G."/>
            <person name="Riley R."/>
            <person name="Tritt A."/>
            <person name="Adam C."/>
            <person name="Daum C."/>
            <person name="Floudas D."/>
            <person name="Sun H."/>
            <person name="Yadav J.S."/>
            <person name="Pangilinan J."/>
            <person name="Larsson K.H."/>
            <person name="Matsuura K."/>
            <person name="Barry K."/>
            <person name="Labutti K."/>
            <person name="Kuo R."/>
            <person name="Ohm R.A."/>
            <person name="Bhattacharya S.S."/>
            <person name="Shirouzu T."/>
            <person name="Yoshinaga Y."/>
            <person name="Martin F.M."/>
            <person name="Grigoriev I.V."/>
            <person name="Hibbett D.S."/>
        </authorList>
    </citation>
    <scope>NUCLEOTIDE SEQUENCE [LARGE SCALE GENOMIC DNA]</scope>
    <source>
        <strain evidence="3 4">93-53</strain>
    </source>
</reference>
<dbReference type="Proteomes" id="UP000076871">
    <property type="component" value="Unassembled WGS sequence"/>
</dbReference>
<organism evidence="3 4">
    <name type="scientific">Laetiporus sulphureus 93-53</name>
    <dbReference type="NCBI Taxonomy" id="1314785"/>
    <lineage>
        <taxon>Eukaryota</taxon>
        <taxon>Fungi</taxon>
        <taxon>Dikarya</taxon>
        <taxon>Basidiomycota</taxon>
        <taxon>Agaricomycotina</taxon>
        <taxon>Agaricomycetes</taxon>
        <taxon>Polyporales</taxon>
        <taxon>Laetiporus</taxon>
    </lineage>
</organism>
<keyword evidence="4" id="KW-1185">Reference proteome</keyword>
<evidence type="ECO:0000313" key="4">
    <source>
        <dbReference type="Proteomes" id="UP000076871"/>
    </source>
</evidence>
<dbReference type="InParanoid" id="A0A165DH88"/>
<gene>
    <name evidence="3" type="ORF">LAESUDRAFT_750831</name>
</gene>